<evidence type="ECO:0000256" key="5">
    <source>
        <dbReference type="PIRSR" id="PIRSR606710-2"/>
    </source>
</evidence>
<evidence type="ECO:0000256" key="1">
    <source>
        <dbReference type="ARBA" id="ARBA00009865"/>
    </source>
</evidence>
<keyword evidence="10" id="KW-1185">Reference proteome</keyword>
<feature type="signal peptide" evidence="7">
    <location>
        <begin position="1"/>
        <end position="24"/>
    </location>
</feature>
<dbReference type="InterPro" id="IPR006710">
    <property type="entry name" value="Glyco_hydro_43"/>
</dbReference>
<dbReference type="SUPFAM" id="SSF49785">
    <property type="entry name" value="Galactose-binding domain-like"/>
    <property type="match status" value="1"/>
</dbReference>
<evidence type="ECO:0000313" key="9">
    <source>
        <dbReference type="EMBL" id="TCV03994.1"/>
    </source>
</evidence>
<dbReference type="AlphaFoldDB" id="A0A4R3VJI2"/>
<feature type="active site" description="Proton donor" evidence="4">
    <location>
        <position position="208"/>
    </location>
</feature>
<proteinExistence type="inferred from homology"/>
<organism evidence="9 10">
    <name type="scientific">Roseateles saccharophilus</name>
    <name type="common">Pseudomonas saccharophila</name>
    <dbReference type="NCBI Taxonomy" id="304"/>
    <lineage>
        <taxon>Bacteria</taxon>
        <taxon>Pseudomonadati</taxon>
        <taxon>Pseudomonadota</taxon>
        <taxon>Betaproteobacteria</taxon>
        <taxon>Burkholderiales</taxon>
        <taxon>Sphaerotilaceae</taxon>
        <taxon>Roseateles</taxon>
    </lineage>
</organism>
<protein>
    <submittedName>
        <fullName evidence="9">F5/8 type C domain-containing protein</fullName>
    </submittedName>
</protein>
<dbReference type="Proteomes" id="UP000295110">
    <property type="component" value="Unassembled WGS sequence"/>
</dbReference>
<comment type="caution">
    <text evidence="9">The sequence shown here is derived from an EMBL/GenBank/DDBJ whole genome shotgun (WGS) entry which is preliminary data.</text>
</comment>
<feature type="active site" description="Proton acceptor" evidence="4">
    <location>
        <position position="46"/>
    </location>
</feature>
<evidence type="ECO:0000256" key="7">
    <source>
        <dbReference type="SAM" id="SignalP"/>
    </source>
</evidence>
<dbReference type="PROSITE" id="PS50022">
    <property type="entry name" value="FA58C_3"/>
    <property type="match status" value="1"/>
</dbReference>
<keyword evidence="7" id="KW-0732">Signal</keyword>
<feature type="domain" description="F5/8 type C" evidence="8">
    <location>
        <begin position="332"/>
        <end position="453"/>
    </location>
</feature>
<evidence type="ECO:0000256" key="4">
    <source>
        <dbReference type="PIRSR" id="PIRSR606710-1"/>
    </source>
</evidence>
<sequence>MKPSSALRTLQYLALAMHCLVAAAQQPAPKPAQPFGQPLVPDLVADPSIAEIDGTFYLFATTDGVGADLASAGKPVVWQSKDFLHWHFEGSIFSPGFDAKYWAPSEPVARGGVFHLFPTLDEHVSHVVAPTPAGPYTQPDGRPVNRAAGLAAMTLPVGKPIDAQTFTDDDGSVYMVWAQRGIARLKPDLSAIDGEATAVPTKRQGYSEGPLLFKRRGIYYYLYTLEGHENYRYAYMMSRSSALGPWEAPEQDLVAVSNLEAGVYGPGHGCVVNPRGTDDWYLVYLEFGRGGTTRQIYADPLRFNPDGTIRPVSVSMQGVGALRNFGPLKPNLAAHAIASASSTRPPSRVVPRALVSLDRTEAFDPRFAIDGSNGSRWMADTSDAVPTLTLDLRQATRLERVELFFVMPTGGHAYRLEYSLDARDWKLMGAETAPSVRSPHVVEAPVVARYLRVAITSGVPGVWEFTAFGTDLNSPLQLGP</sequence>
<evidence type="ECO:0000256" key="3">
    <source>
        <dbReference type="ARBA" id="ARBA00023295"/>
    </source>
</evidence>
<keyword evidence="2 6" id="KW-0378">Hydrolase</keyword>
<dbReference type="OrthoDB" id="9801455at2"/>
<dbReference type="Gene3D" id="2.60.120.260">
    <property type="entry name" value="Galactose-binding domain-like"/>
    <property type="match status" value="1"/>
</dbReference>
<accession>A0A4R3VJI2</accession>
<name>A0A4R3VJI2_ROSSA</name>
<evidence type="ECO:0000256" key="2">
    <source>
        <dbReference type="ARBA" id="ARBA00022801"/>
    </source>
</evidence>
<dbReference type="RefSeq" id="WP_132569820.1">
    <property type="nucleotide sequence ID" value="NZ_CBCSGL010000006.1"/>
</dbReference>
<comment type="similarity">
    <text evidence="1 6">Belongs to the glycosyl hydrolase 43 family.</text>
</comment>
<dbReference type="EMBL" id="SMBU01000002">
    <property type="protein sequence ID" value="TCV03994.1"/>
    <property type="molecule type" value="Genomic_DNA"/>
</dbReference>
<dbReference type="InterPro" id="IPR008979">
    <property type="entry name" value="Galactose-bd-like_sf"/>
</dbReference>
<dbReference type="PANTHER" id="PTHR42812">
    <property type="entry name" value="BETA-XYLOSIDASE"/>
    <property type="match status" value="1"/>
</dbReference>
<evidence type="ECO:0000256" key="6">
    <source>
        <dbReference type="RuleBase" id="RU361187"/>
    </source>
</evidence>
<dbReference type="Pfam" id="PF04616">
    <property type="entry name" value="Glyco_hydro_43"/>
    <property type="match status" value="1"/>
</dbReference>
<dbReference type="PANTHER" id="PTHR42812:SF12">
    <property type="entry name" value="BETA-XYLOSIDASE-RELATED"/>
    <property type="match status" value="1"/>
</dbReference>
<evidence type="ECO:0000313" key="10">
    <source>
        <dbReference type="Proteomes" id="UP000295110"/>
    </source>
</evidence>
<dbReference type="SUPFAM" id="SSF75005">
    <property type="entry name" value="Arabinanase/levansucrase/invertase"/>
    <property type="match status" value="1"/>
</dbReference>
<reference evidence="9 10" key="1">
    <citation type="submission" date="2019-03" db="EMBL/GenBank/DDBJ databases">
        <title>Genomic Encyclopedia of Type Strains, Phase IV (KMG-IV): sequencing the most valuable type-strain genomes for metagenomic binning, comparative biology and taxonomic classification.</title>
        <authorList>
            <person name="Goeker M."/>
        </authorList>
    </citation>
    <scope>NUCLEOTIDE SEQUENCE [LARGE SCALE GENOMIC DNA]</scope>
    <source>
        <strain evidence="9 10">DSM 654</strain>
    </source>
</reference>
<gene>
    <name evidence="9" type="ORF">EV671_1002264</name>
</gene>
<dbReference type="Pfam" id="PF00754">
    <property type="entry name" value="F5_F8_type_C"/>
    <property type="match status" value="1"/>
</dbReference>
<feature type="site" description="Important for catalytic activity, responsible for pKa modulation of the active site Glu and correct orientation of both the proton donor and substrate" evidence="5">
    <location>
        <position position="162"/>
    </location>
</feature>
<dbReference type="InterPro" id="IPR000421">
    <property type="entry name" value="FA58C"/>
</dbReference>
<feature type="chain" id="PRO_5020951593" evidence="7">
    <location>
        <begin position="25"/>
        <end position="480"/>
    </location>
</feature>
<keyword evidence="3 6" id="KW-0326">Glycosidase</keyword>
<dbReference type="InterPro" id="IPR023296">
    <property type="entry name" value="Glyco_hydro_beta-prop_sf"/>
</dbReference>
<dbReference type="GO" id="GO:0004553">
    <property type="term" value="F:hydrolase activity, hydrolyzing O-glycosyl compounds"/>
    <property type="evidence" value="ECO:0007669"/>
    <property type="project" value="InterPro"/>
</dbReference>
<dbReference type="GO" id="GO:0005975">
    <property type="term" value="P:carbohydrate metabolic process"/>
    <property type="evidence" value="ECO:0007669"/>
    <property type="project" value="InterPro"/>
</dbReference>
<dbReference type="InterPro" id="IPR051795">
    <property type="entry name" value="Glycosyl_Hydrlase_43"/>
</dbReference>
<dbReference type="Gene3D" id="2.115.10.20">
    <property type="entry name" value="Glycosyl hydrolase domain, family 43"/>
    <property type="match status" value="1"/>
</dbReference>
<evidence type="ECO:0000259" key="8">
    <source>
        <dbReference type="PROSITE" id="PS50022"/>
    </source>
</evidence>